<dbReference type="Proteomes" id="UP000821837">
    <property type="component" value="Chromosome 6"/>
</dbReference>
<gene>
    <name evidence="3" type="ORF">HPB52_012933</name>
</gene>
<evidence type="ECO:0000256" key="2">
    <source>
        <dbReference type="SAM" id="SignalP"/>
    </source>
</evidence>
<sequence>MCALRIKRRPAVNVELWILRLTMCAFRGACCAVEAIRLDLFSVHYDYKPKTPLSKVDKTPPSPKTKPPLPTKKQGPPPKKKQEDDWPSLPAAPPSNKSSPPQAHHEIIGN</sequence>
<feature type="region of interest" description="Disordered" evidence="1">
    <location>
        <begin position="50"/>
        <end position="110"/>
    </location>
</feature>
<protein>
    <submittedName>
        <fullName evidence="3">Uncharacterized protein</fullName>
    </submittedName>
</protein>
<accession>A0A9D4SUD1</accession>
<keyword evidence="2" id="KW-0732">Signal</keyword>
<reference evidence="3" key="1">
    <citation type="journal article" date="2020" name="Cell">
        <title>Large-Scale Comparative Analyses of Tick Genomes Elucidate Their Genetic Diversity and Vector Capacities.</title>
        <authorList>
            <consortium name="Tick Genome and Microbiome Consortium (TIGMIC)"/>
            <person name="Jia N."/>
            <person name="Wang J."/>
            <person name="Shi W."/>
            <person name="Du L."/>
            <person name="Sun Y."/>
            <person name="Zhan W."/>
            <person name="Jiang J.F."/>
            <person name="Wang Q."/>
            <person name="Zhang B."/>
            <person name="Ji P."/>
            <person name="Bell-Sakyi L."/>
            <person name="Cui X.M."/>
            <person name="Yuan T.T."/>
            <person name="Jiang B.G."/>
            <person name="Yang W.F."/>
            <person name="Lam T.T."/>
            <person name="Chang Q.C."/>
            <person name="Ding S.J."/>
            <person name="Wang X.J."/>
            <person name="Zhu J.G."/>
            <person name="Ruan X.D."/>
            <person name="Zhao L."/>
            <person name="Wei J.T."/>
            <person name="Ye R.Z."/>
            <person name="Que T.C."/>
            <person name="Du C.H."/>
            <person name="Zhou Y.H."/>
            <person name="Cheng J.X."/>
            <person name="Dai P.F."/>
            <person name="Guo W.B."/>
            <person name="Han X.H."/>
            <person name="Huang E.J."/>
            <person name="Li L.F."/>
            <person name="Wei W."/>
            <person name="Gao Y.C."/>
            <person name="Liu J.Z."/>
            <person name="Shao H.Z."/>
            <person name="Wang X."/>
            <person name="Wang C.C."/>
            <person name="Yang T.C."/>
            <person name="Huo Q.B."/>
            <person name="Li W."/>
            <person name="Chen H.Y."/>
            <person name="Chen S.E."/>
            <person name="Zhou L.G."/>
            <person name="Ni X.B."/>
            <person name="Tian J.H."/>
            <person name="Sheng Y."/>
            <person name="Liu T."/>
            <person name="Pan Y.S."/>
            <person name="Xia L.Y."/>
            <person name="Li J."/>
            <person name="Zhao F."/>
            <person name="Cao W.C."/>
        </authorList>
    </citation>
    <scope>NUCLEOTIDE SEQUENCE</scope>
    <source>
        <strain evidence="3">Rsan-2018</strain>
    </source>
</reference>
<feature type="chain" id="PRO_5039336530" evidence="2">
    <location>
        <begin position="33"/>
        <end position="110"/>
    </location>
</feature>
<dbReference type="AlphaFoldDB" id="A0A9D4SUD1"/>
<feature type="compositionally biased region" description="Pro residues" evidence="1">
    <location>
        <begin position="60"/>
        <end position="70"/>
    </location>
</feature>
<evidence type="ECO:0000313" key="3">
    <source>
        <dbReference type="EMBL" id="KAH7947537.1"/>
    </source>
</evidence>
<evidence type="ECO:0000256" key="1">
    <source>
        <dbReference type="SAM" id="MobiDB-lite"/>
    </source>
</evidence>
<feature type="signal peptide" evidence="2">
    <location>
        <begin position="1"/>
        <end position="32"/>
    </location>
</feature>
<name>A0A9D4SUD1_RHISA</name>
<dbReference type="EMBL" id="JABSTV010001252">
    <property type="protein sequence ID" value="KAH7947537.1"/>
    <property type="molecule type" value="Genomic_DNA"/>
</dbReference>
<evidence type="ECO:0000313" key="4">
    <source>
        <dbReference type="Proteomes" id="UP000821837"/>
    </source>
</evidence>
<comment type="caution">
    <text evidence="3">The sequence shown here is derived from an EMBL/GenBank/DDBJ whole genome shotgun (WGS) entry which is preliminary data.</text>
</comment>
<proteinExistence type="predicted"/>
<organism evidence="3 4">
    <name type="scientific">Rhipicephalus sanguineus</name>
    <name type="common">Brown dog tick</name>
    <name type="synonym">Ixodes sanguineus</name>
    <dbReference type="NCBI Taxonomy" id="34632"/>
    <lineage>
        <taxon>Eukaryota</taxon>
        <taxon>Metazoa</taxon>
        <taxon>Ecdysozoa</taxon>
        <taxon>Arthropoda</taxon>
        <taxon>Chelicerata</taxon>
        <taxon>Arachnida</taxon>
        <taxon>Acari</taxon>
        <taxon>Parasitiformes</taxon>
        <taxon>Ixodida</taxon>
        <taxon>Ixodoidea</taxon>
        <taxon>Ixodidae</taxon>
        <taxon>Rhipicephalinae</taxon>
        <taxon>Rhipicephalus</taxon>
        <taxon>Rhipicephalus</taxon>
    </lineage>
</organism>
<reference evidence="3" key="2">
    <citation type="submission" date="2021-09" db="EMBL/GenBank/DDBJ databases">
        <authorList>
            <person name="Jia N."/>
            <person name="Wang J."/>
            <person name="Shi W."/>
            <person name="Du L."/>
            <person name="Sun Y."/>
            <person name="Zhan W."/>
            <person name="Jiang J."/>
            <person name="Wang Q."/>
            <person name="Zhang B."/>
            <person name="Ji P."/>
            <person name="Sakyi L.B."/>
            <person name="Cui X."/>
            <person name="Yuan T."/>
            <person name="Jiang B."/>
            <person name="Yang W."/>
            <person name="Lam T.T.-Y."/>
            <person name="Chang Q."/>
            <person name="Ding S."/>
            <person name="Wang X."/>
            <person name="Zhu J."/>
            <person name="Ruan X."/>
            <person name="Zhao L."/>
            <person name="Wei J."/>
            <person name="Que T."/>
            <person name="Du C."/>
            <person name="Cheng J."/>
            <person name="Dai P."/>
            <person name="Han X."/>
            <person name="Huang E."/>
            <person name="Gao Y."/>
            <person name="Liu J."/>
            <person name="Shao H."/>
            <person name="Ye R."/>
            <person name="Li L."/>
            <person name="Wei W."/>
            <person name="Wang X."/>
            <person name="Wang C."/>
            <person name="Huo Q."/>
            <person name="Li W."/>
            <person name="Guo W."/>
            <person name="Chen H."/>
            <person name="Chen S."/>
            <person name="Zhou L."/>
            <person name="Zhou L."/>
            <person name="Ni X."/>
            <person name="Tian J."/>
            <person name="Zhou Y."/>
            <person name="Sheng Y."/>
            <person name="Liu T."/>
            <person name="Pan Y."/>
            <person name="Xia L."/>
            <person name="Li J."/>
            <person name="Zhao F."/>
            <person name="Cao W."/>
        </authorList>
    </citation>
    <scope>NUCLEOTIDE SEQUENCE</scope>
    <source>
        <strain evidence="3">Rsan-2018</strain>
        <tissue evidence="3">Larvae</tissue>
    </source>
</reference>
<keyword evidence="4" id="KW-1185">Reference proteome</keyword>